<accession>A0A9X1MS69</accession>
<dbReference type="RefSeq" id="WP_230222729.1">
    <property type="nucleotide sequence ID" value="NZ_JAJKFT010000010.1"/>
</dbReference>
<reference evidence="1" key="1">
    <citation type="submission" date="2021-11" db="EMBL/GenBank/DDBJ databases">
        <title>Genome sequence.</title>
        <authorList>
            <person name="Sun Q."/>
        </authorList>
    </citation>
    <scope>NUCLEOTIDE SEQUENCE</scope>
    <source>
        <strain evidence="1">JC732</strain>
    </source>
</reference>
<sequence>MTQPVAKIATKSQQSFRLVPAATGRHQFGGSLPYQGLCPTGSDVPVQLLASLDLTAENVPFQAEPALTRLPLYHPLKYGYGGASMQYGIVSDDEIRILWLDDEQPNEPDSQYVQVDELPSLRLDMIPLAADNAWSGNDLLQCGGEQADIENAGEIICKNPACDHFERPISFQTIAMISPIPVNGDDEFWYEFQGAYMAFCFVLCQSCGTVITFNVAT</sequence>
<evidence type="ECO:0000313" key="1">
    <source>
        <dbReference type="EMBL" id="MCC9631072.1"/>
    </source>
</evidence>
<evidence type="ECO:0000313" key="2">
    <source>
        <dbReference type="Proteomes" id="UP001139103"/>
    </source>
</evidence>
<proteinExistence type="predicted"/>
<organism evidence="1 2">
    <name type="scientific">Blastopirellula sediminis</name>
    <dbReference type="NCBI Taxonomy" id="2894196"/>
    <lineage>
        <taxon>Bacteria</taxon>
        <taxon>Pseudomonadati</taxon>
        <taxon>Planctomycetota</taxon>
        <taxon>Planctomycetia</taxon>
        <taxon>Pirellulales</taxon>
        <taxon>Pirellulaceae</taxon>
        <taxon>Blastopirellula</taxon>
    </lineage>
</organism>
<dbReference type="Proteomes" id="UP001139103">
    <property type="component" value="Unassembled WGS sequence"/>
</dbReference>
<comment type="caution">
    <text evidence="1">The sequence shown here is derived from an EMBL/GenBank/DDBJ whole genome shotgun (WGS) entry which is preliminary data.</text>
</comment>
<name>A0A9X1MS69_9BACT</name>
<gene>
    <name evidence="1" type="ORF">LOC68_21990</name>
</gene>
<keyword evidence="2" id="KW-1185">Reference proteome</keyword>
<protein>
    <submittedName>
        <fullName evidence="1">Uncharacterized protein</fullName>
    </submittedName>
</protein>
<dbReference type="AlphaFoldDB" id="A0A9X1MS69"/>
<dbReference type="EMBL" id="JAJKFT010000010">
    <property type="protein sequence ID" value="MCC9631072.1"/>
    <property type="molecule type" value="Genomic_DNA"/>
</dbReference>